<dbReference type="InterPro" id="IPR016181">
    <property type="entry name" value="Acyl_CoA_acyltransferase"/>
</dbReference>
<dbReference type="SUPFAM" id="SSF55729">
    <property type="entry name" value="Acyl-CoA N-acyltransferases (Nat)"/>
    <property type="match status" value="1"/>
</dbReference>
<gene>
    <name evidence="4" type="ORF">EV386_1905</name>
</gene>
<evidence type="ECO:0000313" key="5">
    <source>
        <dbReference type="Proteomes" id="UP000293852"/>
    </source>
</evidence>
<dbReference type="InterPro" id="IPR050832">
    <property type="entry name" value="Bact_Acetyltransf"/>
</dbReference>
<dbReference type="PANTHER" id="PTHR43877:SF1">
    <property type="entry name" value="ACETYLTRANSFERASE"/>
    <property type="match status" value="1"/>
</dbReference>
<keyword evidence="1" id="KW-0808">Transferase</keyword>
<dbReference type="GO" id="GO:0016747">
    <property type="term" value="F:acyltransferase activity, transferring groups other than amino-acyl groups"/>
    <property type="evidence" value="ECO:0007669"/>
    <property type="project" value="InterPro"/>
</dbReference>
<evidence type="ECO:0000256" key="1">
    <source>
        <dbReference type="ARBA" id="ARBA00022679"/>
    </source>
</evidence>
<evidence type="ECO:0000313" key="4">
    <source>
        <dbReference type="EMBL" id="RZS61596.1"/>
    </source>
</evidence>
<dbReference type="CDD" id="cd04301">
    <property type="entry name" value="NAT_SF"/>
    <property type="match status" value="1"/>
</dbReference>
<keyword evidence="2" id="KW-0012">Acyltransferase</keyword>
<name>A0A4Q7M195_9MICO</name>
<dbReference type="PROSITE" id="PS51186">
    <property type="entry name" value="GNAT"/>
    <property type="match status" value="1"/>
</dbReference>
<dbReference type="Gene3D" id="3.40.630.30">
    <property type="match status" value="1"/>
</dbReference>
<sequence length="194" mass="21045">MAERPCGIGAAGGTLVRMTVDLEGVTIRPATPDDALRIAQVHVTSWQGAYAGLLPADYLTDLDPETRVRHWATVLGAKGATASEGHVLVAEHGSRTLGFASFGPSGDEDADPGTHELYAMYLEPDAWGRGVARELMRTVLTLVPQGVDFTLWVLAGNSRAQHFYHRHGFRPDGVERIDEIGGTPLTELRYRRAV</sequence>
<proteinExistence type="predicted"/>
<dbReference type="AlphaFoldDB" id="A0A4Q7M195"/>
<dbReference type="EMBL" id="SGWX01000001">
    <property type="protein sequence ID" value="RZS61596.1"/>
    <property type="molecule type" value="Genomic_DNA"/>
</dbReference>
<evidence type="ECO:0000259" key="3">
    <source>
        <dbReference type="PROSITE" id="PS51186"/>
    </source>
</evidence>
<protein>
    <submittedName>
        <fullName evidence="4">Ribosomal protein S18 acetylase RimI-like enzyme</fullName>
    </submittedName>
</protein>
<keyword evidence="5" id="KW-1185">Reference proteome</keyword>
<dbReference type="PANTHER" id="PTHR43877">
    <property type="entry name" value="AMINOALKYLPHOSPHONATE N-ACETYLTRANSFERASE-RELATED-RELATED"/>
    <property type="match status" value="1"/>
</dbReference>
<evidence type="ECO:0000256" key="2">
    <source>
        <dbReference type="ARBA" id="ARBA00023315"/>
    </source>
</evidence>
<dbReference type="Pfam" id="PF00583">
    <property type="entry name" value="Acetyltransf_1"/>
    <property type="match status" value="1"/>
</dbReference>
<feature type="domain" description="N-acetyltransferase" evidence="3">
    <location>
        <begin position="25"/>
        <end position="194"/>
    </location>
</feature>
<organism evidence="4 5">
    <name type="scientific">Xylanimonas ulmi</name>
    <dbReference type="NCBI Taxonomy" id="228973"/>
    <lineage>
        <taxon>Bacteria</taxon>
        <taxon>Bacillati</taxon>
        <taxon>Actinomycetota</taxon>
        <taxon>Actinomycetes</taxon>
        <taxon>Micrococcales</taxon>
        <taxon>Promicromonosporaceae</taxon>
        <taxon>Xylanimonas</taxon>
    </lineage>
</organism>
<keyword evidence="4" id="KW-0687">Ribonucleoprotein</keyword>
<comment type="caution">
    <text evidence="4">The sequence shown here is derived from an EMBL/GenBank/DDBJ whole genome shotgun (WGS) entry which is preliminary data.</text>
</comment>
<dbReference type="GO" id="GO:0005840">
    <property type="term" value="C:ribosome"/>
    <property type="evidence" value="ECO:0007669"/>
    <property type="project" value="UniProtKB-KW"/>
</dbReference>
<dbReference type="Proteomes" id="UP000293852">
    <property type="component" value="Unassembled WGS sequence"/>
</dbReference>
<dbReference type="InterPro" id="IPR000182">
    <property type="entry name" value="GNAT_dom"/>
</dbReference>
<keyword evidence="4" id="KW-0689">Ribosomal protein</keyword>
<reference evidence="4 5" key="1">
    <citation type="submission" date="2019-02" db="EMBL/GenBank/DDBJ databases">
        <title>Sequencing the genomes of 1000 actinobacteria strains.</title>
        <authorList>
            <person name="Klenk H.-P."/>
        </authorList>
    </citation>
    <scope>NUCLEOTIDE SEQUENCE [LARGE SCALE GENOMIC DNA]</scope>
    <source>
        <strain evidence="4 5">DSM 16932</strain>
    </source>
</reference>
<accession>A0A4Q7M195</accession>